<gene>
    <name evidence="5" type="ORF">CEUTPL_LOCUS10441</name>
</gene>
<dbReference type="PANTHER" id="PTHR13387:SF9">
    <property type="entry name" value="PROTEIN HGH1 HOMOLOG"/>
    <property type="match status" value="1"/>
</dbReference>
<protein>
    <recommendedName>
        <fullName evidence="2">Protein HGH1 homolog</fullName>
    </recommendedName>
</protein>
<evidence type="ECO:0000313" key="5">
    <source>
        <dbReference type="EMBL" id="CAG9769971.1"/>
    </source>
</evidence>
<comment type="similarity">
    <text evidence="1">Belongs to the HGH1 family.</text>
</comment>
<dbReference type="InterPro" id="IPR039717">
    <property type="entry name" value="Hgh1"/>
</dbReference>
<dbReference type="AlphaFoldDB" id="A0A9N9MYA5"/>
<dbReference type="InterPro" id="IPR007206">
    <property type="entry name" value="Protein_HGH1_C"/>
</dbReference>
<dbReference type="InterPro" id="IPR011989">
    <property type="entry name" value="ARM-like"/>
</dbReference>
<evidence type="ECO:0000256" key="1">
    <source>
        <dbReference type="ARBA" id="ARBA00006712"/>
    </source>
</evidence>
<evidence type="ECO:0000259" key="3">
    <source>
        <dbReference type="Pfam" id="PF04063"/>
    </source>
</evidence>
<dbReference type="InterPro" id="IPR007205">
    <property type="entry name" value="Protein_HGH1_N"/>
</dbReference>
<dbReference type="SUPFAM" id="SSF48371">
    <property type="entry name" value="ARM repeat"/>
    <property type="match status" value="1"/>
</dbReference>
<accession>A0A9N9MYA5</accession>
<keyword evidence="6" id="KW-1185">Reference proteome</keyword>
<organism evidence="5 6">
    <name type="scientific">Ceutorhynchus assimilis</name>
    <name type="common">cabbage seed weevil</name>
    <dbReference type="NCBI Taxonomy" id="467358"/>
    <lineage>
        <taxon>Eukaryota</taxon>
        <taxon>Metazoa</taxon>
        <taxon>Ecdysozoa</taxon>
        <taxon>Arthropoda</taxon>
        <taxon>Hexapoda</taxon>
        <taxon>Insecta</taxon>
        <taxon>Pterygota</taxon>
        <taxon>Neoptera</taxon>
        <taxon>Endopterygota</taxon>
        <taxon>Coleoptera</taxon>
        <taxon>Polyphaga</taxon>
        <taxon>Cucujiformia</taxon>
        <taxon>Curculionidae</taxon>
        <taxon>Ceutorhynchinae</taxon>
        <taxon>Ceutorhynchus</taxon>
    </lineage>
</organism>
<evidence type="ECO:0000259" key="4">
    <source>
        <dbReference type="Pfam" id="PF04064"/>
    </source>
</evidence>
<dbReference type="EMBL" id="OU892282">
    <property type="protein sequence ID" value="CAG9769971.1"/>
    <property type="molecule type" value="Genomic_DNA"/>
</dbReference>
<name>A0A9N9MYA5_9CUCU</name>
<dbReference type="Pfam" id="PF04064">
    <property type="entry name" value="DUF384"/>
    <property type="match status" value="1"/>
</dbReference>
<proteinExistence type="inferred from homology"/>
<reference evidence="5" key="1">
    <citation type="submission" date="2022-01" db="EMBL/GenBank/DDBJ databases">
        <authorList>
            <person name="King R."/>
        </authorList>
    </citation>
    <scope>NUCLEOTIDE SEQUENCE</scope>
</reference>
<feature type="domain" description="Protein HGH1 N-terminal" evidence="3">
    <location>
        <begin position="109"/>
        <end position="281"/>
    </location>
</feature>
<dbReference type="Proteomes" id="UP001152799">
    <property type="component" value="Chromosome 6"/>
</dbReference>
<feature type="domain" description="Protein HGH1 C-terminal" evidence="4">
    <location>
        <begin position="286"/>
        <end position="338"/>
    </location>
</feature>
<dbReference type="InterPro" id="IPR016024">
    <property type="entry name" value="ARM-type_fold"/>
</dbReference>
<evidence type="ECO:0000313" key="6">
    <source>
        <dbReference type="Proteomes" id="UP001152799"/>
    </source>
</evidence>
<dbReference type="OrthoDB" id="338814at2759"/>
<dbReference type="Gene3D" id="1.25.10.10">
    <property type="entry name" value="Leucine-rich Repeat Variant"/>
    <property type="match status" value="1"/>
</dbReference>
<sequence length="369" mass="41927">MEEALNELLKFVQIGARLDLKAVAVEHILGLTGTPEGTEAVSNKPQLLTALISLLEDKTVPISKDASLCLVNISANERGATALLNVDVNANCPPLQLPPQHIVTQCLNQIFNEQSKIADQCCMILSNLSRPSHLIEKVIDVIEASGKSFDELINIFTKKEFNKNAKLHYLGPVLSNLSQSSHVRKYILDKEKCVIQRLLPFTEYKDSLVRRGGIVGTLKNCCFEDNHHEWLLSEEVDILPRLLLPLAGSEEFDEEDNDKLPLDLQYLPEDKQREEDPDIRCILIEAITQLCSKRVNREFVRNKNSYVILRELHKWEKDKKALLACENLVDILIRTEEEIVEDNLKELDIPNDLVENFNKMDNEALEEQS</sequence>
<evidence type="ECO:0000256" key="2">
    <source>
        <dbReference type="ARBA" id="ARBA00014076"/>
    </source>
</evidence>
<dbReference type="PANTHER" id="PTHR13387">
    <property type="entry name" value="PROTEIN HGH1 HOMOLOG"/>
    <property type="match status" value="1"/>
</dbReference>
<dbReference type="Pfam" id="PF04063">
    <property type="entry name" value="DUF383"/>
    <property type="match status" value="1"/>
</dbReference>